<gene>
    <name evidence="2" type="ORF">IPV69_24725</name>
</gene>
<dbReference type="RefSeq" id="WP_206292403.1">
    <property type="nucleotide sequence ID" value="NZ_CP063458.1"/>
</dbReference>
<protein>
    <submittedName>
        <fullName evidence="2">Helix-turn-helix domain-containing protein</fullName>
    </submittedName>
</protein>
<dbReference type="AlphaFoldDB" id="A0A7M2WV01"/>
<feature type="domain" description="Helix-turn-helix" evidence="1">
    <location>
        <begin position="8"/>
        <end position="57"/>
    </location>
</feature>
<keyword evidence="3" id="KW-1185">Reference proteome</keyword>
<evidence type="ECO:0000259" key="1">
    <source>
        <dbReference type="Pfam" id="PF12728"/>
    </source>
</evidence>
<reference evidence="2 3" key="1">
    <citation type="submission" date="2020-10" db="EMBL/GenBank/DDBJ databases">
        <title>Wide distribution of Phycisphaera-like planctomycetes from WD2101 soil group in peatlands and genome analysis of the first cultivated representative.</title>
        <authorList>
            <person name="Dedysh S.N."/>
            <person name="Beletsky A.V."/>
            <person name="Ivanova A."/>
            <person name="Kulichevskaya I.S."/>
            <person name="Suzina N.E."/>
            <person name="Philippov D.A."/>
            <person name="Rakitin A.L."/>
            <person name="Mardanov A.V."/>
            <person name="Ravin N.V."/>
        </authorList>
    </citation>
    <scope>NUCLEOTIDE SEQUENCE [LARGE SCALE GENOMIC DNA]</scope>
    <source>
        <strain evidence="2 3">M1803</strain>
    </source>
</reference>
<dbReference type="Proteomes" id="UP000593765">
    <property type="component" value="Chromosome"/>
</dbReference>
<dbReference type="KEGG" id="hbs:IPV69_24725"/>
<dbReference type="Pfam" id="PF12728">
    <property type="entry name" value="HTH_17"/>
    <property type="match status" value="1"/>
</dbReference>
<proteinExistence type="predicted"/>
<sequence length="68" mass="7626">MRNGNHQLLSLPALADALKLPKEWIKAEADAGRIPHLKVGDKYRFNRKKVVALLADRAARAAKEVDHE</sequence>
<dbReference type="InterPro" id="IPR041657">
    <property type="entry name" value="HTH_17"/>
</dbReference>
<accession>A0A7M2WV01</accession>
<evidence type="ECO:0000313" key="3">
    <source>
        <dbReference type="Proteomes" id="UP000593765"/>
    </source>
</evidence>
<organism evidence="2 3">
    <name type="scientific">Humisphaera borealis</name>
    <dbReference type="NCBI Taxonomy" id="2807512"/>
    <lineage>
        <taxon>Bacteria</taxon>
        <taxon>Pseudomonadati</taxon>
        <taxon>Planctomycetota</taxon>
        <taxon>Phycisphaerae</taxon>
        <taxon>Tepidisphaerales</taxon>
        <taxon>Tepidisphaeraceae</taxon>
        <taxon>Humisphaera</taxon>
    </lineage>
</organism>
<dbReference type="EMBL" id="CP063458">
    <property type="protein sequence ID" value="QOV89368.1"/>
    <property type="molecule type" value="Genomic_DNA"/>
</dbReference>
<name>A0A7M2WV01_9BACT</name>
<evidence type="ECO:0000313" key="2">
    <source>
        <dbReference type="EMBL" id="QOV89368.1"/>
    </source>
</evidence>